<feature type="compositionally biased region" description="Polar residues" evidence="1">
    <location>
        <begin position="211"/>
        <end position="225"/>
    </location>
</feature>
<sequence>MANPSDSMPPGTSDQEVMSPSGARPTSPRMTTTAAGPERGQPGVVRPALDGGEAHGAQPEAVRPDGALEAGGTGVAGSVDGAMVSGDSMDSGHGTSGQVARVQALALASGAVVAGGMQAVVASTSMTREVEPAGEAGDMGMLRDGLNSGGHPQPGGFSWNAQGSPMGREAQPRGVMPTWVSRLGAFFQAMGQSQQVTPPEWMPSPFPSPMTRPSRSQRALESPMSQGERDEASRTPLFDDEQRQQMRAMEQRAPLLYGATGVGPRPMDGGGSSGGSVRQQLQGCNWSENAWEKGSGHMQQGLVLGRDGANTCGMVWWGPCRVRRANLGHEAILVRYIQFSKELSPNLKAILVRYLQFSKELSPNLEAILVRYLGNPGPLPGRFLNGQSDAAGGRFGFMPHGQSDAAGGQEQPLVYPRGPPQVLGGHLGQSGGAVQSKQPPAVASAEALPESGGERGQPSLGPGGDPMSRLLEGLERVITKSQRTEDVHKPVGDIPMLPALSDSASVDFGDWLHCLEHAMGDLSTSSAEWWQEVKDCAKAYYDSYQKADHFNRLNLAPLASPVLQEARWQRVDRRAATLLLASTPEDIRRELVASRVRSSLEILSRLMVLYRPGSAMEKSSLLRHLESPPATSTAAEAVDGLRLWWRYFQRAKDLGVVIPDPSVLLRGIDVLVKKPLLDHHEVAFRMNLVRYQLKVDFVPVEDNVKAVHKALLAEFEQLASRKPKGVPGNNSPSTTPNSPQAKPMQPETQKMIKADDVATVISEASTMASTPMATRSTLDDPIPGTPMDMQQMLENAQKMVKSLMEHSATMKVMRITSAESEEVRRAQALGTLPAVSKMGLLDSGATHALRPGTVEEKKKAAKVEVALAGDTKIELPQSDKGTILGDNQAQPIVPLGTLVRQLGYEFVWNARGCRLRHPSRPEVQVYTRSSCPEVRECDALRLIAELEGTKADEALRTMQELETSIKVARSHEGRNWADFLKDYVVTGDPSDGLRAVLSAEFMSDVPFEDKIRIFEKIPQSNEEAWKLMKSLPLNRARRRSLWASRRWIVHLFSGKGESSDPIKTLTGCRVQGPRGETREASMAEVLEIDLTQSKSWDIGTNGGIFALLLWAASQGKIHAIVGGPPCRTFSLLRHRELQGRNNAPRPVRSAQHLWGLPGQLTRDEEALVRGDNNLILRMVWLWLVAETGLDMCYPRRDRGPAVAFGMEHPDDPREFLQPGAVSNEVMEKCASFWRTKLVEHMNNNGMNMYRFDQGALGHPQRKPTGLLTTMELDELSGLKDTRREWPEPGNSKDMAVWAPGLREALAKGIRRWAWRGEISVAMNTFTPKQLEEWRRHVEAGHWPFRRDCSVCLSAAGTGRPARRVLHRDAYVLSLDIGGAFAEKGIDERNDNGRANKYKFVLAATYVFPKAFDVVSKDMPIPDDIDEYLGQEEVDEVLRFAVPLAKHKGADILAAVQDLYIYLRANGFPLARIHSDRAREFRTKQLRRWCRERDIYQTYTEGLAPTQNAMAENQVKWLKARARVLLTASGLNKKYWPCAMKHACAAHNTRQLGKTMTPIQFGSQVMVKTKRDVGPFDPRWEEAVYLGPADDVREGHVLELADGTWHRTLHMRVVRDDEVPSGGDESWVADRVDPGRRVRGKRRLEDPDGPGVRVLQEGQEDGEEEIAEQRAHDKLEYNKYEDEDALEIVRALRLTSGPKRRGTQDFDWCGSWSTGAYVHGGVWGVQTNTTKFPKVTRFLTTFLRNKMKEPMPFGTIVVNVNQELLPHRDLHNEREFANSVYGMGDFSGGEVWEQTYLEETRWHATMPWTGTRVTVVGYVPRKFKNVGSENYNLLRDMGFMVPVGADEEEEDDVQEPQQKVLQGNDIEKGGGWNESVHVPGGHVELGVHWTMKFVREGDGGEGELSATPTFPVQDHVRERVQERLLWARELLEEEREIWERQERQTGIVDEHVKTVIDNLEETVAYMEFYLMQDNQAHVDEVRLKMLRVNKVSVEEAVTQNVEQLLQGLEGPLEVVHNVSLQEVREHLTDWVPSMKKEVATLETSGTLRPIPLSQAKRQSEAGELILVPGKTVFTVKPPEDVHQSKYKRKTRFVICGNFVKDGDTTELYTANAKAESVRCSLATAASRNWEAAGTDINSAFTLTPMTESATQYAVTAPKILVEAGVVPPGTAYKVDRVLYGLREAPRLWGIFRDRRIRNARLTVEGRDMKFTQLETDESVWRLHPVDDPQETIAMMVVYVDDVLFLGKRAHIEEMYSWLVNGTEEEGAGWKCSPLEFVGKDPVRYLGMEIRSKMKDGGIAYHVCQGGYIGDLLREHGVETWTPSLVPATREAMPQVPEPEDGAEETEPDPSAVHAAQKLAGELLWLSMRTRPDVSFAVAHVCSAATRSPEAALKLGRMVLRYLRDTVDLGLTYDGTGPTVLAYSDASYAPGGGRSFGCAATMLHGGFVAWRMARQPVISLSVAEAELYEVINAYQQAMITNFSVSHEWIKEIHPKVDVTMLIDNLAALGLASSSPGSWKTRHLRIRARFLRQETASGRLELKHSPGEVQAADMGTKAVPAPRLRDLRVLWKMMTVGEFLEGPKEVILNGVKLPESEVRFNQMRIMMMLVVCALVKGTQGAELSQEPKKDPLPYDAGIEFYGLMVLCGVAMIGIWEVMKWCLGRCCGSDEATVRRARRLLRIRDQTARALQEELMGLRAEEVQSSPPVSQGSPVAMSSSSSATAPTTRLVENVEPARTTTAVAEETQVGQVPDPPRTRQSPEYDFELFTGVFYKSEHGEKVHLFHCRGMREVRSRVTEYKVCSHCLERYPLYYRRPFNDALLRRHDGH</sequence>
<comment type="caution">
    <text evidence="4">The sequence shown here is derived from an EMBL/GenBank/DDBJ whole genome shotgun (WGS) entry which is preliminary data.</text>
</comment>
<dbReference type="CDD" id="cd09272">
    <property type="entry name" value="RNase_HI_RT_Ty1"/>
    <property type="match status" value="1"/>
</dbReference>
<dbReference type="Pfam" id="PF07727">
    <property type="entry name" value="RVT_2"/>
    <property type="match status" value="1"/>
</dbReference>
<feature type="region of interest" description="Disordered" evidence="1">
    <location>
        <begin position="2697"/>
        <end position="2727"/>
    </location>
</feature>
<gene>
    <name evidence="4" type="ORF">SNAT2548_LOCUS6656</name>
</gene>
<name>A0A812JHS8_9DINO</name>
<dbReference type="GO" id="GO:0015074">
    <property type="term" value="P:DNA integration"/>
    <property type="evidence" value="ECO:0007669"/>
    <property type="project" value="InterPro"/>
</dbReference>
<dbReference type="GO" id="GO:0003676">
    <property type="term" value="F:nucleic acid binding"/>
    <property type="evidence" value="ECO:0007669"/>
    <property type="project" value="InterPro"/>
</dbReference>
<feature type="region of interest" description="Disordered" evidence="1">
    <location>
        <begin position="1"/>
        <end position="95"/>
    </location>
</feature>
<dbReference type="EMBL" id="CAJNDS010000446">
    <property type="protein sequence ID" value="CAE7207045.1"/>
    <property type="molecule type" value="Genomic_DNA"/>
</dbReference>
<evidence type="ECO:0000313" key="5">
    <source>
        <dbReference type="Proteomes" id="UP000604046"/>
    </source>
</evidence>
<dbReference type="PROSITE" id="PS50206">
    <property type="entry name" value="RHODANESE_3"/>
    <property type="match status" value="1"/>
</dbReference>
<feature type="region of interest" description="Disordered" evidence="1">
    <location>
        <begin position="721"/>
        <end position="747"/>
    </location>
</feature>
<feature type="domain" description="Rhodanese" evidence="2">
    <location>
        <begin position="2441"/>
        <end position="2457"/>
    </location>
</feature>
<feature type="compositionally biased region" description="Polar residues" evidence="1">
    <location>
        <begin position="728"/>
        <end position="740"/>
    </location>
</feature>
<feature type="region of interest" description="Disordered" evidence="1">
    <location>
        <begin position="398"/>
        <end position="469"/>
    </location>
</feature>
<feature type="region of interest" description="Disordered" evidence="1">
    <location>
        <begin position="2329"/>
        <end position="2348"/>
    </location>
</feature>
<evidence type="ECO:0008006" key="6">
    <source>
        <dbReference type="Google" id="ProtNLM"/>
    </source>
</evidence>
<feature type="compositionally biased region" description="Polar residues" evidence="1">
    <location>
        <begin position="1"/>
        <end position="18"/>
    </location>
</feature>
<dbReference type="Proteomes" id="UP000604046">
    <property type="component" value="Unassembled WGS sequence"/>
</dbReference>
<dbReference type="InterPro" id="IPR001763">
    <property type="entry name" value="Rhodanese-like_dom"/>
</dbReference>
<dbReference type="InterPro" id="IPR013103">
    <property type="entry name" value="RVT_2"/>
</dbReference>
<feature type="region of interest" description="Disordered" evidence="1">
    <location>
        <begin position="192"/>
        <end position="235"/>
    </location>
</feature>
<proteinExistence type="predicted"/>
<dbReference type="Gene3D" id="3.30.420.10">
    <property type="entry name" value="Ribonuclease H-like superfamily/Ribonuclease H"/>
    <property type="match status" value="1"/>
</dbReference>
<feature type="region of interest" description="Disordered" evidence="1">
    <location>
        <begin position="136"/>
        <end position="172"/>
    </location>
</feature>
<dbReference type="PANTHER" id="PTHR11439">
    <property type="entry name" value="GAG-POL-RELATED RETROTRANSPOSON"/>
    <property type="match status" value="1"/>
</dbReference>
<dbReference type="SUPFAM" id="SSF53098">
    <property type="entry name" value="Ribonuclease H-like"/>
    <property type="match status" value="1"/>
</dbReference>
<evidence type="ECO:0000259" key="3">
    <source>
        <dbReference type="PROSITE" id="PS50994"/>
    </source>
</evidence>
<dbReference type="InterPro" id="IPR012337">
    <property type="entry name" value="RNaseH-like_sf"/>
</dbReference>
<keyword evidence="5" id="KW-1185">Reference proteome</keyword>
<dbReference type="InterPro" id="IPR001584">
    <property type="entry name" value="Integrase_cat-core"/>
</dbReference>
<dbReference type="InterPro" id="IPR043502">
    <property type="entry name" value="DNA/RNA_pol_sf"/>
</dbReference>
<feature type="domain" description="Integrase catalytic" evidence="3">
    <location>
        <begin position="1404"/>
        <end position="1565"/>
    </location>
</feature>
<organism evidence="4 5">
    <name type="scientific">Symbiodinium natans</name>
    <dbReference type="NCBI Taxonomy" id="878477"/>
    <lineage>
        <taxon>Eukaryota</taxon>
        <taxon>Sar</taxon>
        <taxon>Alveolata</taxon>
        <taxon>Dinophyceae</taxon>
        <taxon>Suessiales</taxon>
        <taxon>Symbiodiniaceae</taxon>
        <taxon>Symbiodinium</taxon>
    </lineage>
</organism>
<dbReference type="OrthoDB" id="426459at2759"/>
<evidence type="ECO:0000256" key="1">
    <source>
        <dbReference type="SAM" id="MobiDB-lite"/>
    </source>
</evidence>
<dbReference type="PANTHER" id="PTHR11439:SF467">
    <property type="entry name" value="INTEGRASE CATALYTIC DOMAIN-CONTAINING PROTEIN"/>
    <property type="match status" value="1"/>
</dbReference>
<dbReference type="PROSITE" id="PS50994">
    <property type="entry name" value="INTEGRASE"/>
    <property type="match status" value="1"/>
</dbReference>
<protein>
    <recommendedName>
        <fullName evidence="6">Copia protein</fullName>
    </recommendedName>
</protein>
<evidence type="ECO:0000259" key="2">
    <source>
        <dbReference type="PROSITE" id="PS50206"/>
    </source>
</evidence>
<evidence type="ECO:0000313" key="4">
    <source>
        <dbReference type="EMBL" id="CAE7207045.1"/>
    </source>
</evidence>
<dbReference type="SUPFAM" id="SSF56672">
    <property type="entry name" value="DNA/RNA polymerases"/>
    <property type="match status" value="1"/>
</dbReference>
<feature type="compositionally biased region" description="Acidic residues" evidence="1">
    <location>
        <begin position="2336"/>
        <end position="2346"/>
    </location>
</feature>
<dbReference type="InterPro" id="IPR036397">
    <property type="entry name" value="RNaseH_sf"/>
</dbReference>
<accession>A0A812JHS8</accession>
<feature type="compositionally biased region" description="Low complexity" evidence="1">
    <location>
        <begin position="2699"/>
        <end position="2724"/>
    </location>
</feature>
<feature type="compositionally biased region" description="Pro residues" evidence="1">
    <location>
        <begin position="200"/>
        <end position="210"/>
    </location>
</feature>
<reference evidence="4" key="1">
    <citation type="submission" date="2021-02" db="EMBL/GenBank/DDBJ databases">
        <authorList>
            <person name="Dougan E. K."/>
            <person name="Rhodes N."/>
            <person name="Thang M."/>
            <person name="Chan C."/>
        </authorList>
    </citation>
    <scope>NUCLEOTIDE SEQUENCE</scope>
</reference>